<organism evidence="1 2">
    <name type="scientific">Tetraselmis viridis virus S1</name>
    <dbReference type="NCBI Taxonomy" id="756285"/>
    <lineage>
        <taxon>Viruses</taxon>
        <taxon>Varidnaviria</taxon>
        <taxon>Bamfordvirae</taxon>
        <taxon>Preplasmiviricota</taxon>
        <taxon>Polisuviricotina</taxon>
        <taxon>Aquintoviricetes</taxon>
        <taxon>Archintovirales</taxon>
        <taxon>Phypoliviridae</taxon>
        <taxon>Tetrivirus</taxon>
        <taxon>Tetrivirus crimaeaense</taxon>
    </lineage>
</organism>
<sequence length="232" mass="26452">MSLLVNYDSPEEHPQFRQWAFDPHVVYSGDSGPNFRGFLQNAHGFDERRGARIMMDIVRARASTVMGGVQTRRTLNKYASALVNPVNPSGGANDANRLITQRHDMLKSRQAEMKRRMGFDSSKMFRGPDGDSEGFLYDWRESGTRNFDDYVESTANVDHTDVHNLPQSNMVNAIYGDNPPLNDFEMQLVNRFDTREDRAVFTNLVDNIINFPVTRQDLTAAVRSNMTDEGFF</sequence>
<dbReference type="Proteomes" id="UP000202230">
    <property type="component" value="Segment"/>
</dbReference>
<accession>M4QM55</accession>
<gene>
    <name evidence="1" type="ORF">TVSG_00001</name>
</gene>
<dbReference type="RefSeq" id="YP_007676606.1">
    <property type="nucleotide sequence ID" value="NC_020869.1"/>
</dbReference>
<dbReference type="EMBL" id="HQ332143">
    <property type="protein sequence ID" value="AGH30801.1"/>
    <property type="molecule type" value="Genomic_DNA"/>
</dbReference>
<name>M4QM55_9VIRU</name>
<keyword evidence="2" id="KW-1185">Reference proteome</keyword>
<evidence type="ECO:0000313" key="2">
    <source>
        <dbReference type="Proteomes" id="UP000202230"/>
    </source>
</evidence>
<proteinExistence type="predicted"/>
<dbReference type="GeneID" id="15013274"/>
<dbReference type="KEGG" id="vg:15013274"/>
<reference evidence="1 2" key="1">
    <citation type="submission" date="2010-09" db="EMBL/GenBank/DDBJ databases">
        <title>The Genome Sequence of Tetraselmis viridis virus S1.</title>
        <authorList>
            <consortium name="The Broad Institute Genome Sequencing Platform"/>
            <person name="Henn M.R."/>
            <person name="Bratbak G."/>
            <person name="Levin J."/>
            <person name="Malboeuf C."/>
            <person name="Casali M."/>
            <person name="Russ C."/>
            <person name="Lennon N."/>
            <person name="Chapman S.B."/>
            <person name="Erlich R."/>
            <person name="Young S.K."/>
            <person name="Yandava C."/>
            <person name="Zeng Q."/>
            <person name="Fitzgerald M.F."/>
            <person name="Alvarado L."/>
            <person name="Anderson S."/>
            <person name="Berlin A."/>
            <person name="Chen Z."/>
            <person name="Freedman E."/>
            <person name="Gellesch M."/>
            <person name="Goldberg J."/>
            <person name="Green L."/>
            <person name="Griggs A."/>
            <person name="Gujja S."/>
            <person name="Heilman E."/>
            <person name="Heiman D."/>
            <person name="Hollinger A."/>
            <person name="Howarth C."/>
            <person name="Larson L."/>
            <person name="Mehta T."/>
            <person name="Neiman D."/>
            <person name="Pearson M."/>
            <person name="Roberts A."/>
            <person name="Ryan E."/>
            <person name="Saif S."/>
            <person name="Shea T."/>
            <person name="Shenoy N."/>
            <person name="Sisk P."/>
            <person name="Stolte C."/>
            <person name="Sykes S."/>
            <person name="White J."/>
            <person name="Haas B."/>
            <person name="Nusbaum C."/>
            <person name="Birren B."/>
        </authorList>
    </citation>
    <scope>NUCLEOTIDE SEQUENCE [LARGE SCALE GENOMIC DNA]</scope>
    <source>
        <strain evidence="1 2">S1</strain>
    </source>
</reference>
<protein>
    <submittedName>
        <fullName evidence="1">Uncharacterized protein</fullName>
    </submittedName>
</protein>
<evidence type="ECO:0000313" key="1">
    <source>
        <dbReference type="EMBL" id="AGH30801.1"/>
    </source>
</evidence>